<organism evidence="3 4">
    <name type="scientific">Araneus ventricosus</name>
    <name type="common">Orbweaver spider</name>
    <name type="synonym">Epeira ventricosa</name>
    <dbReference type="NCBI Taxonomy" id="182803"/>
    <lineage>
        <taxon>Eukaryota</taxon>
        <taxon>Metazoa</taxon>
        <taxon>Ecdysozoa</taxon>
        <taxon>Arthropoda</taxon>
        <taxon>Chelicerata</taxon>
        <taxon>Arachnida</taxon>
        <taxon>Araneae</taxon>
        <taxon>Araneomorphae</taxon>
        <taxon>Entelegynae</taxon>
        <taxon>Araneoidea</taxon>
        <taxon>Araneidae</taxon>
        <taxon>Araneus</taxon>
    </lineage>
</organism>
<feature type="domain" description="SWIM-type" evidence="2">
    <location>
        <begin position="118"/>
        <end position="149"/>
    </location>
</feature>
<evidence type="ECO:0000313" key="3">
    <source>
        <dbReference type="EMBL" id="GBM73949.1"/>
    </source>
</evidence>
<gene>
    <name evidence="3" type="ORF">AVEN_29611_1</name>
</gene>
<dbReference type="OrthoDB" id="6434347at2759"/>
<dbReference type="Proteomes" id="UP000499080">
    <property type="component" value="Unassembled WGS sequence"/>
</dbReference>
<protein>
    <recommendedName>
        <fullName evidence="2">SWIM-type domain-containing protein</fullName>
    </recommendedName>
</protein>
<proteinExistence type="predicted"/>
<name>A0A4Y2I9K4_ARAVE</name>
<evidence type="ECO:0000256" key="1">
    <source>
        <dbReference type="PROSITE-ProRule" id="PRU00325"/>
    </source>
</evidence>
<dbReference type="InterPro" id="IPR007527">
    <property type="entry name" value="Znf_SWIM"/>
</dbReference>
<keyword evidence="4" id="KW-1185">Reference proteome</keyword>
<keyword evidence="1" id="KW-0479">Metal-binding</keyword>
<dbReference type="GO" id="GO:0008270">
    <property type="term" value="F:zinc ion binding"/>
    <property type="evidence" value="ECO:0007669"/>
    <property type="project" value="UniProtKB-KW"/>
</dbReference>
<dbReference type="PANTHER" id="PTHR35385">
    <property type="entry name" value="PROTEIN B, PUTATIVE-RELATED-RELATED"/>
    <property type="match status" value="1"/>
</dbReference>
<accession>A0A4Y2I9K4</accession>
<keyword evidence="1" id="KW-0862">Zinc</keyword>
<sequence>MWNRRELWCLAFRNESVKGHNTNNFSEVAVRIFKDEVLSRVREYNVITLIDFCSTTLEGYYNRRLQKFANFRNPGPRLFLRKMKKKALDSRNPINPDTRKKILCNESQFSVLSGNVTYFVDVLSACCSCSAGKLGKFCKHQFAVCYYFNISCKNFLQLERKKNMK</sequence>
<evidence type="ECO:0000313" key="4">
    <source>
        <dbReference type="Proteomes" id="UP000499080"/>
    </source>
</evidence>
<keyword evidence="1" id="KW-0863">Zinc-finger</keyword>
<reference evidence="3 4" key="1">
    <citation type="journal article" date="2019" name="Sci. Rep.">
        <title>Orb-weaving spider Araneus ventricosus genome elucidates the spidroin gene catalogue.</title>
        <authorList>
            <person name="Kono N."/>
            <person name="Nakamura H."/>
            <person name="Ohtoshi R."/>
            <person name="Moran D.A.P."/>
            <person name="Shinohara A."/>
            <person name="Yoshida Y."/>
            <person name="Fujiwara M."/>
            <person name="Mori M."/>
            <person name="Tomita M."/>
            <person name="Arakawa K."/>
        </authorList>
    </citation>
    <scope>NUCLEOTIDE SEQUENCE [LARGE SCALE GENOMIC DNA]</scope>
</reference>
<dbReference type="PANTHER" id="PTHR35385:SF2">
    <property type="entry name" value="PROTEIN B, PUTATIVE-RELATED"/>
    <property type="match status" value="1"/>
</dbReference>
<dbReference type="EMBL" id="BGPR01002467">
    <property type="protein sequence ID" value="GBM73949.1"/>
    <property type="molecule type" value="Genomic_DNA"/>
</dbReference>
<comment type="caution">
    <text evidence="3">The sequence shown here is derived from an EMBL/GenBank/DDBJ whole genome shotgun (WGS) entry which is preliminary data.</text>
</comment>
<evidence type="ECO:0000259" key="2">
    <source>
        <dbReference type="PROSITE" id="PS50966"/>
    </source>
</evidence>
<dbReference type="AlphaFoldDB" id="A0A4Y2I9K4"/>
<dbReference type="PROSITE" id="PS50966">
    <property type="entry name" value="ZF_SWIM"/>
    <property type="match status" value="1"/>
</dbReference>